<dbReference type="GO" id="GO:0071281">
    <property type="term" value="P:cellular response to iron ion"/>
    <property type="evidence" value="ECO:0007669"/>
    <property type="project" value="TreeGrafter"/>
</dbReference>
<dbReference type="OrthoDB" id="9812528at2"/>
<feature type="signal peptide" evidence="1">
    <location>
        <begin position="1"/>
        <end position="23"/>
    </location>
</feature>
<feature type="chain" id="PRO_5018318556" evidence="1">
    <location>
        <begin position="24"/>
        <end position="385"/>
    </location>
</feature>
<name>A0A3G2LBY8_9FLAO</name>
<feature type="domain" description="Fe/B12 periplasmic-binding" evidence="2">
    <location>
        <begin position="100"/>
        <end position="372"/>
    </location>
</feature>
<evidence type="ECO:0000256" key="1">
    <source>
        <dbReference type="SAM" id="SignalP"/>
    </source>
</evidence>
<evidence type="ECO:0000259" key="2">
    <source>
        <dbReference type="PROSITE" id="PS50983"/>
    </source>
</evidence>
<organism evidence="3 4">
    <name type="scientific">Euzebyella marina</name>
    <dbReference type="NCBI Taxonomy" id="1761453"/>
    <lineage>
        <taxon>Bacteria</taxon>
        <taxon>Pseudomonadati</taxon>
        <taxon>Bacteroidota</taxon>
        <taxon>Flavobacteriia</taxon>
        <taxon>Flavobacteriales</taxon>
        <taxon>Flavobacteriaceae</taxon>
        <taxon>Euzebyella</taxon>
    </lineage>
</organism>
<reference evidence="3 4" key="1">
    <citation type="submission" date="2018-08" db="EMBL/GenBank/DDBJ databases">
        <title>The reduced genetic potential of extracellular carbohydrate catabolism in Euzebyella marina RN62, a Flavobacteriia bacterium isolated from the hadal water.</title>
        <authorList>
            <person name="Xue C."/>
        </authorList>
    </citation>
    <scope>NUCLEOTIDE SEQUENCE [LARGE SCALE GENOMIC DNA]</scope>
    <source>
        <strain evidence="3 4">RN62</strain>
    </source>
</reference>
<sequence>MNRTILKNLFLAALLIFFFSCKSDNKKESPSEIDPTNEVVSYATGFEIERSGDITVLKVSSAWVGAEKVYSYALVPKTKLAAITLDRNAYDAIIPVPVERMVVTSTTHIPSLEALGVSETLVGFPNTSLISSMETRKRISNGAIKELGSNESINTEMVIELRPEVVVGFGINNQNKAYQTIERSNIPIVYNGDWTENSPLGKAEWIKFFAPFFELEQKADSIFKDIEYSYLETKKLVENVSKRPTVLTGGLYKDVWHVAGGNSWMSQFLKDAKADYLWADSKETGGLSLSLESVLEKAKTAEFWLNPSMHVGYNEMLEANRHYGQFDAFKNKSVYSNTIAKGPMGGLLYYELAPNRPDMVLKDLIHIFHPEVLPDHQLYFFKPLQ</sequence>
<dbReference type="PROSITE" id="PS50983">
    <property type="entry name" value="FE_B12_PBP"/>
    <property type="match status" value="1"/>
</dbReference>
<gene>
    <name evidence="3" type="ORF">D1013_10735</name>
</gene>
<evidence type="ECO:0000313" key="3">
    <source>
        <dbReference type="EMBL" id="AYN69703.1"/>
    </source>
</evidence>
<dbReference type="SUPFAM" id="SSF53807">
    <property type="entry name" value="Helical backbone' metal receptor"/>
    <property type="match status" value="1"/>
</dbReference>
<dbReference type="InterPro" id="IPR050902">
    <property type="entry name" value="ABC_Transporter_SBP"/>
</dbReference>
<dbReference type="Proteomes" id="UP000276309">
    <property type="component" value="Chromosome"/>
</dbReference>
<keyword evidence="4" id="KW-1185">Reference proteome</keyword>
<dbReference type="PROSITE" id="PS51257">
    <property type="entry name" value="PROKAR_LIPOPROTEIN"/>
    <property type="match status" value="1"/>
</dbReference>
<dbReference type="EMBL" id="CP032050">
    <property type="protein sequence ID" value="AYN69703.1"/>
    <property type="molecule type" value="Genomic_DNA"/>
</dbReference>
<proteinExistence type="predicted"/>
<dbReference type="Gene3D" id="3.40.50.1980">
    <property type="entry name" value="Nitrogenase molybdenum iron protein domain"/>
    <property type="match status" value="2"/>
</dbReference>
<dbReference type="Pfam" id="PF01497">
    <property type="entry name" value="Peripla_BP_2"/>
    <property type="match status" value="1"/>
</dbReference>
<keyword evidence="1" id="KW-0732">Signal</keyword>
<dbReference type="InterPro" id="IPR002491">
    <property type="entry name" value="ABC_transptr_periplasmic_BD"/>
</dbReference>
<dbReference type="PANTHER" id="PTHR30535:SF34">
    <property type="entry name" value="MOLYBDATE-BINDING PROTEIN MOLA"/>
    <property type="match status" value="1"/>
</dbReference>
<dbReference type="AlphaFoldDB" id="A0A3G2LBY8"/>
<evidence type="ECO:0000313" key="4">
    <source>
        <dbReference type="Proteomes" id="UP000276309"/>
    </source>
</evidence>
<accession>A0A3G2LBY8</accession>
<protein>
    <submittedName>
        <fullName evidence="3">ABC transporter substrate-binding protein</fullName>
    </submittedName>
</protein>
<dbReference type="KEGG" id="emar:D1013_10735"/>
<dbReference type="PANTHER" id="PTHR30535">
    <property type="entry name" value="VITAMIN B12-BINDING PROTEIN"/>
    <property type="match status" value="1"/>
</dbReference>